<dbReference type="PRINTS" id="PR00081">
    <property type="entry name" value="GDHRDH"/>
</dbReference>
<dbReference type="AlphaFoldDB" id="A0A7E4VLK2"/>
<comment type="similarity">
    <text evidence="1 4">Belongs to the short-chain dehydrogenases/reductases (SDR) family.</text>
</comment>
<evidence type="ECO:0000256" key="4">
    <source>
        <dbReference type="RuleBase" id="RU000363"/>
    </source>
</evidence>
<evidence type="ECO:0000313" key="5">
    <source>
        <dbReference type="Proteomes" id="UP000492821"/>
    </source>
</evidence>
<dbReference type="InterPro" id="IPR002347">
    <property type="entry name" value="SDR_fam"/>
</dbReference>
<evidence type="ECO:0000256" key="2">
    <source>
        <dbReference type="ARBA" id="ARBA00022857"/>
    </source>
</evidence>
<keyword evidence="2" id="KW-0521">NADP</keyword>
<dbReference type="PRINTS" id="PR00080">
    <property type="entry name" value="SDRFAMILY"/>
</dbReference>
<keyword evidence="3" id="KW-0560">Oxidoreductase</keyword>
<dbReference type="Pfam" id="PF00106">
    <property type="entry name" value="adh_short"/>
    <property type="match status" value="2"/>
</dbReference>
<proteinExistence type="inferred from homology"/>
<dbReference type="GO" id="GO:0016491">
    <property type="term" value="F:oxidoreductase activity"/>
    <property type="evidence" value="ECO:0007669"/>
    <property type="project" value="UniProtKB-KW"/>
</dbReference>
<evidence type="ECO:0000256" key="1">
    <source>
        <dbReference type="ARBA" id="ARBA00006484"/>
    </source>
</evidence>
<protein>
    <submittedName>
        <fullName evidence="6">Carbonyl reductase</fullName>
    </submittedName>
</protein>
<dbReference type="PANTHER" id="PTHR43963">
    <property type="entry name" value="CARBONYL REDUCTASE 1-RELATED"/>
    <property type="match status" value="1"/>
</dbReference>
<dbReference type="Gene3D" id="3.40.50.720">
    <property type="entry name" value="NAD(P)-binding Rossmann-like Domain"/>
    <property type="match status" value="1"/>
</dbReference>
<evidence type="ECO:0000313" key="6">
    <source>
        <dbReference type="WBParaSite" id="Pan_g227.t1"/>
    </source>
</evidence>
<dbReference type="PROSITE" id="PS00061">
    <property type="entry name" value="ADH_SHORT"/>
    <property type="match status" value="1"/>
</dbReference>
<dbReference type="InterPro" id="IPR020904">
    <property type="entry name" value="Sc_DH/Rdtase_CS"/>
</dbReference>
<sequence length="278" mass="30167">MSAVRKVAVVTGANKGIGKAVIEGLLEKTSNTIIYLTARDTTRGNATLHELLPVAELTSNTLKFAQLDVTCDASTKAFYESLKSDHANVDIIINNAGVFEGELEQVSNLDEAKFTLGVNYYGVKRVLETLKPLLHSGSRVVNVASTLGVMKGGYVTYPEDRIKQLSTAQNVSDVDRFVEEYLELVAAGKAVEEGFPKNAYSVSKSAVIAYSVVQARELEVKGVYVNAMCPGYVATDMTKHAGHRTPAQGADTAVFLATDPDVQFNGVFVFDREQKAWY</sequence>
<organism evidence="5 6">
    <name type="scientific">Panagrellus redivivus</name>
    <name type="common">Microworm</name>
    <dbReference type="NCBI Taxonomy" id="6233"/>
    <lineage>
        <taxon>Eukaryota</taxon>
        <taxon>Metazoa</taxon>
        <taxon>Ecdysozoa</taxon>
        <taxon>Nematoda</taxon>
        <taxon>Chromadorea</taxon>
        <taxon>Rhabditida</taxon>
        <taxon>Tylenchina</taxon>
        <taxon>Panagrolaimomorpha</taxon>
        <taxon>Panagrolaimoidea</taxon>
        <taxon>Panagrolaimidae</taxon>
        <taxon>Panagrellus</taxon>
    </lineage>
</organism>
<reference evidence="5" key="1">
    <citation type="journal article" date="2013" name="Genetics">
        <title>The draft genome and transcriptome of Panagrellus redivivus are shaped by the harsh demands of a free-living lifestyle.</title>
        <authorList>
            <person name="Srinivasan J."/>
            <person name="Dillman A.R."/>
            <person name="Macchietto M.G."/>
            <person name="Heikkinen L."/>
            <person name="Lakso M."/>
            <person name="Fracchia K.M."/>
            <person name="Antoshechkin I."/>
            <person name="Mortazavi A."/>
            <person name="Wong G."/>
            <person name="Sternberg P.W."/>
        </authorList>
    </citation>
    <scope>NUCLEOTIDE SEQUENCE [LARGE SCALE GENOMIC DNA]</scope>
    <source>
        <strain evidence="5">MT8872</strain>
    </source>
</reference>
<name>A0A7E4VLK2_PANRE</name>
<dbReference type="SUPFAM" id="SSF51735">
    <property type="entry name" value="NAD(P)-binding Rossmann-fold domains"/>
    <property type="match status" value="1"/>
</dbReference>
<evidence type="ECO:0000256" key="3">
    <source>
        <dbReference type="ARBA" id="ARBA00023002"/>
    </source>
</evidence>
<dbReference type="WBParaSite" id="Pan_g227.t1">
    <property type="protein sequence ID" value="Pan_g227.t1"/>
    <property type="gene ID" value="Pan_g227"/>
</dbReference>
<reference evidence="6" key="2">
    <citation type="submission" date="2020-10" db="UniProtKB">
        <authorList>
            <consortium name="WormBaseParasite"/>
        </authorList>
    </citation>
    <scope>IDENTIFICATION</scope>
</reference>
<keyword evidence="5" id="KW-1185">Reference proteome</keyword>
<accession>A0A7E4VLK2</accession>
<dbReference type="Proteomes" id="UP000492821">
    <property type="component" value="Unassembled WGS sequence"/>
</dbReference>
<dbReference type="PANTHER" id="PTHR43963:SF6">
    <property type="entry name" value="CHAIN DEHYDROGENASE FAMILY PROTEIN, PUTATIVE (AFU_ORTHOLOGUE AFUA_3G15350)-RELATED"/>
    <property type="match status" value="1"/>
</dbReference>
<dbReference type="InterPro" id="IPR036291">
    <property type="entry name" value="NAD(P)-bd_dom_sf"/>
</dbReference>